<comment type="caution">
    <text evidence="5">The sequence shown here is derived from an EMBL/GenBank/DDBJ whole genome shotgun (WGS) entry which is preliminary data.</text>
</comment>
<feature type="chain" id="PRO_5046694936" description="CHRD domain-containing protein" evidence="3">
    <location>
        <begin position="33"/>
        <end position="269"/>
    </location>
</feature>
<feature type="transmembrane region" description="Helical" evidence="2">
    <location>
        <begin position="243"/>
        <end position="263"/>
    </location>
</feature>
<feature type="domain" description="CHRD" evidence="4">
    <location>
        <begin position="59"/>
        <end position="203"/>
    </location>
</feature>
<name>A0ABP5HJK6_9ACTN</name>
<keyword evidence="2" id="KW-1133">Transmembrane helix</keyword>
<dbReference type="Pfam" id="PF07452">
    <property type="entry name" value="CHRD"/>
    <property type="match status" value="1"/>
</dbReference>
<feature type="signal peptide" evidence="3">
    <location>
        <begin position="1"/>
        <end position="32"/>
    </location>
</feature>
<protein>
    <recommendedName>
        <fullName evidence="4">CHRD domain-containing protein</fullName>
    </recommendedName>
</protein>
<evidence type="ECO:0000313" key="5">
    <source>
        <dbReference type="EMBL" id="GAA2076592.1"/>
    </source>
</evidence>
<keyword evidence="3" id="KW-0732">Signal</keyword>
<evidence type="ECO:0000313" key="6">
    <source>
        <dbReference type="Proteomes" id="UP001501480"/>
    </source>
</evidence>
<dbReference type="Proteomes" id="UP001501480">
    <property type="component" value="Unassembled WGS sequence"/>
</dbReference>
<feature type="region of interest" description="Disordered" evidence="1">
    <location>
        <begin position="213"/>
        <end position="239"/>
    </location>
</feature>
<accession>A0ABP5HJK6</accession>
<keyword evidence="2" id="KW-0472">Membrane</keyword>
<dbReference type="PROSITE" id="PS51318">
    <property type="entry name" value="TAT"/>
    <property type="match status" value="1"/>
</dbReference>
<evidence type="ECO:0000256" key="2">
    <source>
        <dbReference type="SAM" id="Phobius"/>
    </source>
</evidence>
<dbReference type="SMART" id="SM00754">
    <property type="entry name" value="CHRD"/>
    <property type="match status" value="1"/>
</dbReference>
<gene>
    <name evidence="5" type="ORF">GCM10009821_14880</name>
</gene>
<feature type="region of interest" description="Disordered" evidence="1">
    <location>
        <begin position="34"/>
        <end position="53"/>
    </location>
</feature>
<reference evidence="6" key="1">
    <citation type="journal article" date="2019" name="Int. J. Syst. Evol. Microbiol.">
        <title>The Global Catalogue of Microorganisms (GCM) 10K type strain sequencing project: providing services to taxonomists for standard genome sequencing and annotation.</title>
        <authorList>
            <consortium name="The Broad Institute Genomics Platform"/>
            <consortium name="The Broad Institute Genome Sequencing Center for Infectious Disease"/>
            <person name="Wu L."/>
            <person name="Ma J."/>
        </authorList>
    </citation>
    <scope>NUCLEOTIDE SEQUENCE [LARGE SCALE GENOMIC DNA]</scope>
    <source>
        <strain evidence="6">JCM 15749</strain>
    </source>
</reference>
<sequence>MTVSRTSRRSATAIAAAASALALGSIAGPAMADTAPGANDPANDVDPPSSFTGAYIVNATPDTIINNDGDSVPGKEGAEGTFLFFTSSTENIICWDISVTGLEDIYESPAKTATHIHEADAGEPGPPRIAFPDPEPADSTDPAVERTSSGCAEGPFTTGLAPEGTDTGDGFTLDQIEANPAGFSADTHTADAVAGAVRGQLVFSQELLDQANASLDEDDDADDERQTPVGGVRTGEGGSATSLPLGLMAAFTVAAAGAGAVALRRRQSA</sequence>
<dbReference type="EMBL" id="BAAAPY010000004">
    <property type="protein sequence ID" value="GAA2076592.1"/>
    <property type="molecule type" value="Genomic_DNA"/>
</dbReference>
<evidence type="ECO:0000256" key="1">
    <source>
        <dbReference type="SAM" id="MobiDB-lite"/>
    </source>
</evidence>
<evidence type="ECO:0000256" key="3">
    <source>
        <dbReference type="SAM" id="SignalP"/>
    </source>
</evidence>
<organism evidence="5 6">
    <name type="scientific">Aeromicrobium halocynthiae</name>
    <dbReference type="NCBI Taxonomy" id="560557"/>
    <lineage>
        <taxon>Bacteria</taxon>
        <taxon>Bacillati</taxon>
        <taxon>Actinomycetota</taxon>
        <taxon>Actinomycetes</taxon>
        <taxon>Propionibacteriales</taxon>
        <taxon>Nocardioidaceae</taxon>
        <taxon>Aeromicrobium</taxon>
    </lineage>
</organism>
<evidence type="ECO:0000259" key="4">
    <source>
        <dbReference type="SMART" id="SM00754"/>
    </source>
</evidence>
<proteinExistence type="predicted"/>
<feature type="region of interest" description="Disordered" evidence="1">
    <location>
        <begin position="118"/>
        <end position="170"/>
    </location>
</feature>
<dbReference type="InterPro" id="IPR010895">
    <property type="entry name" value="CHRD"/>
</dbReference>
<dbReference type="RefSeq" id="WP_344326498.1">
    <property type="nucleotide sequence ID" value="NZ_BAAAPY010000004.1"/>
</dbReference>
<keyword evidence="6" id="KW-1185">Reference proteome</keyword>
<dbReference type="InterPro" id="IPR006311">
    <property type="entry name" value="TAT_signal"/>
</dbReference>
<keyword evidence="2" id="KW-0812">Transmembrane</keyword>